<sequence length="133" mass="15122">MQFWTSSVRAWPDRATVDRAVRAWAALAEGQPQPPIRCVGYFGPYARGDWGFGSDVDLIVIVEEDSTPWMLRPLRYETISLPVPSDLLVYTVAEWAKIRQDPFGAQIAREVVWVYSNCSQRGVRSADHGRFHP</sequence>
<evidence type="ECO:0000313" key="2">
    <source>
        <dbReference type="EMBL" id="HEG91640.1"/>
    </source>
</evidence>
<dbReference type="InterPro" id="IPR002934">
    <property type="entry name" value="Polymerase_NTP_transf_dom"/>
</dbReference>
<gene>
    <name evidence="2" type="ORF">ENP34_09425</name>
</gene>
<evidence type="ECO:0000259" key="1">
    <source>
        <dbReference type="Pfam" id="PF01909"/>
    </source>
</evidence>
<dbReference type="EMBL" id="DSIY01000219">
    <property type="protein sequence ID" value="HEG91640.1"/>
    <property type="molecule type" value="Genomic_DNA"/>
</dbReference>
<dbReference type="SUPFAM" id="SSF81301">
    <property type="entry name" value="Nucleotidyltransferase"/>
    <property type="match status" value="1"/>
</dbReference>
<accession>A0A831TGI1</accession>
<dbReference type="InterPro" id="IPR043519">
    <property type="entry name" value="NT_sf"/>
</dbReference>
<dbReference type="AlphaFoldDB" id="A0A831TGI1"/>
<dbReference type="CDD" id="cd05403">
    <property type="entry name" value="NT_KNTase_like"/>
    <property type="match status" value="1"/>
</dbReference>
<keyword evidence="2" id="KW-0808">Transferase</keyword>
<feature type="domain" description="Polymerase nucleotidyl transferase" evidence="1">
    <location>
        <begin position="39"/>
        <end position="97"/>
    </location>
</feature>
<name>A0A831TGI1_9BACT</name>
<dbReference type="Gene3D" id="3.30.460.10">
    <property type="entry name" value="Beta Polymerase, domain 2"/>
    <property type="match status" value="1"/>
</dbReference>
<dbReference type="GO" id="GO:0016779">
    <property type="term" value="F:nucleotidyltransferase activity"/>
    <property type="evidence" value="ECO:0007669"/>
    <property type="project" value="InterPro"/>
</dbReference>
<reference evidence="2" key="1">
    <citation type="journal article" date="2020" name="mSystems">
        <title>Genome- and Community-Level Interaction Insights into Carbon Utilization and Element Cycling Functions of Hydrothermarchaeota in Hydrothermal Sediment.</title>
        <authorList>
            <person name="Zhou Z."/>
            <person name="Liu Y."/>
            <person name="Xu W."/>
            <person name="Pan J."/>
            <person name="Luo Z.H."/>
            <person name="Li M."/>
        </authorList>
    </citation>
    <scope>NUCLEOTIDE SEQUENCE [LARGE SCALE GENOMIC DNA]</scope>
    <source>
        <strain evidence="2">SpSt-210</strain>
    </source>
</reference>
<protein>
    <submittedName>
        <fullName evidence="2">Nucleotidyltransferase domain-containing protein</fullName>
    </submittedName>
</protein>
<organism evidence="2">
    <name type="scientific">Thermorudis peleae</name>
    <dbReference type="NCBI Taxonomy" id="1382356"/>
    <lineage>
        <taxon>Bacteria</taxon>
        <taxon>Pseudomonadati</taxon>
        <taxon>Thermomicrobiota</taxon>
        <taxon>Thermomicrobia</taxon>
        <taxon>Thermomicrobia incertae sedis</taxon>
        <taxon>Thermorudis</taxon>
    </lineage>
</organism>
<proteinExistence type="predicted"/>
<comment type="caution">
    <text evidence="2">The sequence shown here is derived from an EMBL/GenBank/DDBJ whole genome shotgun (WGS) entry which is preliminary data.</text>
</comment>
<dbReference type="Pfam" id="PF01909">
    <property type="entry name" value="NTP_transf_2"/>
    <property type="match status" value="1"/>
</dbReference>